<feature type="compositionally biased region" description="Gly residues" evidence="11">
    <location>
        <begin position="510"/>
        <end position="523"/>
    </location>
</feature>
<dbReference type="InterPro" id="IPR023753">
    <property type="entry name" value="FAD/NAD-binding_dom"/>
</dbReference>
<evidence type="ECO:0000256" key="9">
    <source>
        <dbReference type="ARBA" id="ARBA00023014"/>
    </source>
</evidence>
<dbReference type="InterPro" id="IPR017900">
    <property type="entry name" value="4Fe4S_Fe_S_CS"/>
</dbReference>
<dbReference type="PROSITE" id="PS51379">
    <property type="entry name" value="4FE4S_FER_2"/>
    <property type="match status" value="2"/>
</dbReference>
<feature type="compositionally biased region" description="Basic and acidic residues" evidence="11">
    <location>
        <begin position="532"/>
        <end position="541"/>
    </location>
</feature>
<comment type="cofactor">
    <cofactor evidence="1">
        <name>FAD</name>
        <dbReference type="ChEBI" id="CHEBI:57692"/>
    </cofactor>
</comment>
<evidence type="ECO:0000256" key="2">
    <source>
        <dbReference type="ARBA" id="ARBA00013223"/>
    </source>
</evidence>
<evidence type="ECO:0000256" key="7">
    <source>
        <dbReference type="ARBA" id="ARBA00023002"/>
    </source>
</evidence>
<dbReference type="PROSITE" id="PS00198">
    <property type="entry name" value="4FE4S_FER_1"/>
    <property type="match status" value="1"/>
</dbReference>
<dbReference type="SUPFAM" id="SSF51971">
    <property type="entry name" value="Nucleotide-binding domain"/>
    <property type="match status" value="1"/>
</dbReference>
<dbReference type="Gene3D" id="3.50.50.60">
    <property type="entry name" value="FAD/NAD(P)-binding domain"/>
    <property type="match status" value="1"/>
</dbReference>
<keyword evidence="7" id="KW-0560">Oxidoreductase</keyword>
<dbReference type="EC" id="1.18.1.2" evidence="2"/>
<comment type="caution">
    <text evidence="13">The sequence shown here is derived from an EMBL/GenBank/DDBJ whole genome shotgun (WGS) entry which is preliminary data.</text>
</comment>
<sequence>MPHVVTQACCGDASCVYACPVNCIHPTPDEPDFATSEMLYIDPSTCVDCGACVSACPVSAIVPGHRLDEHQLRFVDVNAEHYAGVDSVPAARFPVDTRTRLPLAPIGKPASLKVTDRQIDVAIVGSGPAAMYAADELLRYPEVRVTIFERLDKPFGLARFGVAPDHLSTRSVMRLFDEIAVNPHLTIRLGVEIGRDVTLAELRRTHRAVIWAGGAPTDRRLEIPGAELSGVASATSFVGWYNGHPDFADLDFDLDTERVVVVGNGNVALDAARILTSDPDALAQTSISRRALAVLRDSAVREVVVVGRRGPESAAFTMPELIGLVDGSGHGPGVRVGVDPVDLDGAPPAPGDEVVAAKLALLREVAGAAEGTGRRLRLAFLRTPAEVLAAGAGEKRVGGIRFLRNVRDETGLVVPGTETEDMSAGLVLSSIGYRGRPVDGLPFDTVRGVIPNEAGRVVADGQVETGMYVTGWIKRGPSGFIGTNKTDSVQTVTALREDLEAGRLPQPGAGQSGIGQSGPGHSGTGQSSTRLRTRDRLRSLR</sequence>
<dbReference type="Gene3D" id="3.40.50.720">
    <property type="entry name" value="NAD(P)-binding Rossmann-like Domain"/>
    <property type="match status" value="1"/>
</dbReference>
<gene>
    <name evidence="13" type="primary">fprB</name>
    <name evidence="13" type="ORF">GCM10011489_22620</name>
</gene>
<dbReference type="GO" id="GO:0051536">
    <property type="term" value="F:iron-sulfur cluster binding"/>
    <property type="evidence" value="ECO:0007669"/>
    <property type="project" value="UniProtKB-KW"/>
</dbReference>
<dbReference type="PRINTS" id="PR00419">
    <property type="entry name" value="ADXRDTASE"/>
</dbReference>
<feature type="domain" description="4Fe-4S ferredoxin-type" evidence="12">
    <location>
        <begin position="1"/>
        <end position="29"/>
    </location>
</feature>
<dbReference type="EMBL" id="BMGC01000014">
    <property type="protein sequence ID" value="GGB33973.1"/>
    <property type="molecule type" value="Genomic_DNA"/>
</dbReference>
<evidence type="ECO:0000256" key="4">
    <source>
        <dbReference type="ARBA" id="ARBA00022723"/>
    </source>
</evidence>
<evidence type="ECO:0000256" key="11">
    <source>
        <dbReference type="SAM" id="MobiDB-lite"/>
    </source>
</evidence>
<dbReference type="PANTHER" id="PTHR48467">
    <property type="entry name" value="GLUTAMATE SYNTHASE 1 [NADH], CHLOROPLASTIC-LIKE"/>
    <property type="match status" value="1"/>
</dbReference>
<dbReference type="GO" id="GO:0004324">
    <property type="term" value="F:ferredoxin-NADP+ reductase activity"/>
    <property type="evidence" value="ECO:0007669"/>
    <property type="project" value="UniProtKB-EC"/>
</dbReference>
<keyword evidence="3" id="KW-0285">Flavoprotein</keyword>
<evidence type="ECO:0000256" key="3">
    <source>
        <dbReference type="ARBA" id="ARBA00022630"/>
    </source>
</evidence>
<reference evidence="13" key="1">
    <citation type="journal article" date="2014" name="Int. J. Syst. Evol. Microbiol.">
        <title>Complete genome sequence of Corynebacterium casei LMG S-19264T (=DSM 44701T), isolated from a smear-ripened cheese.</title>
        <authorList>
            <consortium name="US DOE Joint Genome Institute (JGI-PGF)"/>
            <person name="Walter F."/>
            <person name="Albersmeier A."/>
            <person name="Kalinowski J."/>
            <person name="Ruckert C."/>
        </authorList>
    </citation>
    <scope>NUCLEOTIDE SEQUENCE</scope>
    <source>
        <strain evidence="13">CGMCC 1.12827</strain>
    </source>
</reference>
<comment type="catalytic activity">
    <reaction evidence="10">
        <text>2 reduced [2Fe-2S]-[ferredoxin] + NADP(+) + H(+) = 2 oxidized [2Fe-2S]-[ferredoxin] + NADPH</text>
        <dbReference type="Rhea" id="RHEA:20125"/>
        <dbReference type="Rhea" id="RHEA-COMP:10000"/>
        <dbReference type="Rhea" id="RHEA-COMP:10001"/>
        <dbReference type="ChEBI" id="CHEBI:15378"/>
        <dbReference type="ChEBI" id="CHEBI:33737"/>
        <dbReference type="ChEBI" id="CHEBI:33738"/>
        <dbReference type="ChEBI" id="CHEBI:57783"/>
        <dbReference type="ChEBI" id="CHEBI:58349"/>
        <dbReference type="EC" id="1.18.1.2"/>
    </reaction>
</comment>
<keyword evidence="9" id="KW-0411">Iron-sulfur</keyword>
<keyword evidence="6" id="KW-0521">NADP</keyword>
<dbReference type="SUPFAM" id="SSF54862">
    <property type="entry name" value="4Fe-4S ferredoxins"/>
    <property type="match status" value="1"/>
</dbReference>
<evidence type="ECO:0000256" key="5">
    <source>
        <dbReference type="ARBA" id="ARBA00022827"/>
    </source>
</evidence>
<evidence type="ECO:0000256" key="6">
    <source>
        <dbReference type="ARBA" id="ARBA00022857"/>
    </source>
</evidence>
<keyword evidence="14" id="KW-1185">Reference proteome</keyword>
<dbReference type="Pfam" id="PF07992">
    <property type="entry name" value="Pyr_redox_2"/>
    <property type="match status" value="1"/>
</dbReference>
<keyword evidence="5" id="KW-0274">FAD</keyword>
<dbReference type="Proteomes" id="UP000621454">
    <property type="component" value="Unassembled WGS sequence"/>
</dbReference>
<dbReference type="RefSeq" id="WP_188586696.1">
    <property type="nucleotide sequence ID" value="NZ_BMGC01000014.1"/>
</dbReference>
<evidence type="ECO:0000256" key="8">
    <source>
        <dbReference type="ARBA" id="ARBA00023004"/>
    </source>
</evidence>
<evidence type="ECO:0000313" key="13">
    <source>
        <dbReference type="EMBL" id="GGB33973.1"/>
    </source>
</evidence>
<reference evidence="13" key="2">
    <citation type="submission" date="2020-09" db="EMBL/GenBank/DDBJ databases">
        <authorList>
            <person name="Sun Q."/>
            <person name="Zhou Y."/>
        </authorList>
    </citation>
    <scope>NUCLEOTIDE SEQUENCE</scope>
    <source>
        <strain evidence="13">CGMCC 1.12827</strain>
    </source>
</reference>
<dbReference type="InterPro" id="IPR055275">
    <property type="entry name" value="Ferredox_Rdtase"/>
</dbReference>
<keyword evidence="8" id="KW-0408">Iron</keyword>
<dbReference type="InterPro" id="IPR036188">
    <property type="entry name" value="FAD/NAD-bd_sf"/>
</dbReference>
<organism evidence="13 14">
    <name type="scientific">Gordonia jinhuaensis</name>
    <dbReference type="NCBI Taxonomy" id="1517702"/>
    <lineage>
        <taxon>Bacteria</taxon>
        <taxon>Bacillati</taxon>
        <taxon>Actinomycetota</taxon>
        <taxon>Actinomycetes</taxon>
        <taxon>Mycobacteriales</taxon>
        <taxon>Gordoniaceae</taxon>
        <taxon>Gordonia</taxon>
    </lineage>
</organism>
<evidence type="ECO:0000313" key="14">
    <source>
        <dbReference type="Proteomes" id="UP000621454"/>
    </source>
</evidence>
<protein>
    <recommendedName>
        <fullName evidence="2">ferredoxin--NADP(+) reductase</fullName>
        <ecNumber evidence="2">1.18.1.2</ecNumber>
    </recommendedName>
</protein>
<feature type="domain" description="4Fe-4S ferredoxin-type" evidence="12">
    <location>
        <begin position="37"/>
        <end position="66"/>
    </location>
</feature>
<evidence type="ECO:0000259" key="12">
    <source>
        <dbReference type="PROSITE" id="PS51379"/>
    </source>
</evidence>
<dbReference type="GO" id="GO:0046872">
    <property type="term" value="F:metal ion binding"/>
    <property type="evidence" value="ECO:0007669"/>
    <property type="project" value="UniProtKB-KW"/>
</dbReference>
<dbReference type="Gene3D" id="3.30.70.20">
    <property type="match status" value="1"/>
</dbReference>
<proteinExistence type="predicted"/>
<evidence type="ECO:0000256" key="1">
    <source>
        <dbReference type="ARBA" id="ARBA00001974"/>
    </source>
</evidence>
<name>A0A916T6V8_9ACTN</name>
<dbReference type="Pfam" id="PF00037">
    <property type="entry name" value="Fer4"/>
    <property type="match status" value="1"/>
</dbReference>
<dbReference type="InterPro" id="IPR017896">
    <property type="entry name" value="4Fe4S_Fe-S-bd"/>
</dbReference>
<dbReference type="AlphaFoldDB" id="A0A916T6V8"/>
<evidence type="ECO:0000256" key="10">
    <source>
        <dbReference type="ARBA" id="ARBA00047776"/>
    </source>
</evidence>
<keyword evidence="4" id="KW-0479">Metal-binding</keyword>
<accession>A0A916T6V8</accession>
<dbReference type="PANTHER" id="PTHR48467:SF1">
    <property type="entry name" value="GLUTAMATE SYNTHASE 1 [NADH], CHLOROPLASTIC-LIKE"/>
    <property type="match status" value="1"/>
</dbReference>
<feature type="region of interest" description="Disordered" evidence="11">
    <location>
        <begin position="502"/>
        <end position="541"/>
    </location>
</feature>